<keyword evidence="4" id="KW-1185">Reference proteome</keyword>
<name>A0ABU5IL98_9BURK</name>
<evidence type="ECO:0000259" key="2">
    <source>
        <dbReference type="Pfam" id="PF02698"/>
    </source>
</evidence>
<dbReference type="EMBL" id="JAXOJX010000047">
    <property type="protein sequence ID" value="MDZ5459629.1"/>
    <property type="molecule type" value="Genomic_DNA"/>
</dbReference>
<keyword evidence="1" id="KW-1133">Transmembrane helix</keyword>
<dbReference type="CDD" id="cd06259">
    <property type="entry name" value="YdcF-like"/>
    <property type="match status" value="1"/>
</dbReference>
<dbReference type="PANTHER" id="PTHR30336:SF4">
    <property type="entry name" value="ENVELOPE BIOGENESIS FACTOR ELYC"/>
    <property type="match status" value="1"/>
</dbReference>
<protein>
    <submittedName>
        <fullName evidence="3">YdcF family protein</fullName>
    </submittedName>
</protein>
<evidence type="ECO:0000313" key="4">
    <source>
        <dbReference type="Proteomes" id="UP001293718"/>
    </source>
</evidence>
<gene>
    <name evidence="3" type="ORF">SM757_23920</name>
</gene>
<accession>A0ABU5IL98</accession>
<dbReference type="InterPro" id="IPR051599">
    <property type="entry name" value="Cell_Envelope_Assoc"/>
</dbReference>
<dbReference type="RefSeq" id="WP_322467316.1">
    <property type="nucleotide sequence ID" value="NZ_JAXOJX010000047.1"/>
</dbReference>
<organism evidence="3 4">
    <name type="scientific">Azohydromonas lata</name>
    <dbReference type="NCBI Taxonomy" id="45677"/>
    <lineage>
        <taxon>Bacteria</taxon>
        <taxon>Pseudomonadati</taxon>
        <taxon>Pseudomonadota</taxon>
        <taxon>Betaproteobacteria</taxon>
        <taxon>Burkholderiales</taxon>
        <taxon>Sphaerotilaceae</taxon>
        <taxon>Azohydromonas</taxon>
    </lineage>
</organism>
<feature type="transmembrane region" description="Helical" evidence="1">
    <location>
        <begin position="44"/>
        <end position="63"/>
    </location>
</feature>
<keyword evidence="1" id="KW-0812">Transmembrane</keyword>
<dbReference type="InterPro" id="IPR003848">
    <property type="entry name" value="DUF218"/>
</dbReference>
<comment type="caution">
    <text evidence="3">The sequence shown here is derived from an EMBL/GenBank/DDBJ whole genome shotgun (WGS) entry which is preliminary data.</text>
</comment>
<feature type="domain" description="DUF218" evidence="2">
    <location>
        <begin position="91"/>
        <end position="260"/>
    </location>
</feature>
<evidence type="ECO:0000256" key="1">
    <source>
        <dbReference type="SAM" id="Phobius"/>
    </source>
</evidence>
<dbReference type="InterPro" id="IPR014729">
    <property type="entry name" value="Rossmann-like_a/b/a_fold"/>
</dbReference>
<sequence length="265" mass="28122">MNEIVMRLGLESWKPLLGALLLPPLPALLVVVLGGLLWRRRLGLALLGLGVAALWLEACTAVAEPAKRWLLQPPPALEAAALKGLASAGTAIIVLGGGREAFAPEYGTSSLGIYSLERLRYGLWLSRASGLGVGFSGGVGHAGMQGEAEATIAARLAAEEFRHPLRWVEDASRDTRENAARSVALLKPQGITTIVLVTHDWHMPRARRAFEQAGAAAGMALRVVPAPVGLAGDDSLPLLRWLPSGGGFTLMRWVVRERIGLLMGS</sequence>
<dbReference type="Proteomes" id="UP001293718">
    <property type="component" value="Unassembled WGS sequence"/>
</dbReference>
<evidence type="ECO:0000313" key="3">
    <source>
        <dbReference type="EMBL" id="MDZ5459629.1"/>
    </source>
</evidence>
<feature type="transmembrane region" description="Helical" evidence="1">
    <location>
        <begin position="16"/>
        <end position="37"/>
    </location>
</feature>
<dbReference type="PANTHER" id="PTHR30336">
    <property type="entry name" value="INNER MEMBRANE PROTEIN, PROBABLE PERMEASE"/>
    <property type="match status" value="1"/>
</dbReference>
<dbReference type="Pfam" id="PF02698">
    <property type="entry name" value="DUF218"/>
    <property type="match status" value="1"/>
</dbReference>
<reference evidence="3 4" key="1">
    <citation type="submission" date="2023-11" db="EMBL/GenBank/DDBJ databases">
        <title>Draft genome of Azohydromonas lata strain H1 (DSM1123), a polyhydroxyalkanoate producer.</title>
        <authorList>
            <person name="Traversa D."/>
            <person name="D'Addabbo P."/>
            <person name="Pazzani C."/>
            <person name="Manzari C."/>
            <person name="Chiara M."/>
            <person name="Scrascia M."/>
        </authorList>
    </citation>
    <scope>NUCLEOTIDE SEQUENCE [LARGE SCALE GENOMIC DNA]</scope>
    <source>
        <strain evidence="3 4">H1</strain>
    </source>
</reference>
<dbReference type="Gene3D" id="3.40.50.620">
    <property type="entry name" value="HUPs"/>
    <property type="match status" value="1"/>
</dbReference>
<keyword evidence="1" id="KW-0472">Membrane</keyword>
<proteinExistence type="predicted"/>